<organism evidence="2 3">
    <name type="scientific">Mycena maculata</name>
    <dbReference type="NCBI Taxonomy" id="230809"/>
    <lineage>
        <taxon>Eukaryota</taxon>
        <taxon>Fungi</taxon>
        <taxon>Dikarya</taxon>
        <taxon>Basidiomycota</taxon>
        <taxon>Agaricomycotina</taxon>
        <taxon>Agaricomycetes</taxon>
        <taxon>Agaricomycetidae</taxon>
        <taxon>Agaricales</taxon>
        <taxon>Marasmiineae</taxon>
        <taxon>Mycenaceae</taxon>
        <taxon>Mycena</taxon>
    </lineage>
</organism>
<reference evidence="2" key="1">
    <citation type="submission" date="2023-03" db="EMBL/GenBank/DDBJ databases">
        <title>Massive genome expansion in bonnet fungi (Mycena s.s.) driven by repeated elements and novel gene families across ecological guilds.</title>
        <authorList>
            <consortium name="Lawrence Berkeley National Laboratory"/>
            <person name="Harder C.B."/>
            <person name="Miyauchi S."/>
            <person name="Viragh M."/>
            <person name="Kuo A."/>
            <person name="Thoen E."/>
            <person name="Andreopoulos B."/>
            <person name="Lu D."/>
            <person name="Skrede I."/>
            <person name="Drula E."/>
            <person name="Henrissat B."/>
            <person name="Morin E."/>
            <person name="Kohler A."/>
            <person name="Barry K."/>
            <person name="LaButti K."/>
            <person name="Morin E."/>
            <person name="Salamov A."/>
            <person name="Lipzen A."/>
            <person name="Mereny Z."/>
            <person name="Hegedus B."/>
            <person name="Baldrian P."/>
            <person name="Stursova M."/>
            <person name="Weitz H."/>
            <person name="Taylor A."/>
            <person name="Grigoriev I.V."/>
            <person name="Nagy L.G."/>
            <person name="Martin F."/>
            <person name="Kauserud H."/>
        </authorList>
    </citation>
    <scope>NUCLEOTIDE SEQUENCE</scope>
    <source>
        <strain evidence="2">CBHHK188m</strain>
    </source>
</reference>
<evidence type="ECO:0000256" key="1">
    <source>
        <dbReference type="SAM" id="SignalP"/>
    </source>
</evidence>
<keyword evidence="3" id="KW-1185">Reference proteome</keyword>
<proteinExistence type="predicted"/>
<sequence length="210" mass="22493">MGKYIILGVPTLLPLPLPLSLSSLLAALGPVPRRGVDSVERTCRQCQGIYSTLCKDLSSFPFERSRVLAMQAGKKGTAVTEVLDNNGDEEVCGAGFHTKGVGGVRQNCCQVRCKPIPNVVELLCTATSEISQPRGDKAPLAEMAGVTSQVLSTGTPFLACIVWLQETLEVDMHPKGIILSLSDLTSSNIAENINLRLISTYNRLTSHRGA</sequence>
<gene>
    <name evidence="2" type="ORF">DFH07DRAFT_764540</name>
</gene>
<keyword evidence="1" id="KW-0732">Signal</keyword>
<comment type="caution">
    <text evidence="2">The sequence shown here is derived from an EMBL/GenBank/DDBJ whole genome shotgun (WGS) entry which is preliminary data.</text>
</comment>
<dbReference type="Proteomes" id="UP001215280">
    <property type="component" value="Unassembled WGS sequence"/>
</dbReference>
<evidence type="ECO:0000313" key="2">
    <source>
        <dbReference type="EMBL" id="KAJ7782389.1"/>
    </source>
</evidence>
<protein>
    <submittedName>
        <fullName evidence="2">Uncharacterized protein</fullName>
    </submittedName>
</protein>
<feature type="chain" id="PRO_5042155882" evidence="1">
    <location>
        <begin position="28"/>
        <end position="210"/>
    </location>
</feature>
<evidence type="ECO:0000313" key="3">
    <source>
        <dbReference type="Proteomes" id="UP001215280"/>
    </source>
</evidence>
<name>A0AAD7P089_9AGAR</name>
<dbReference type="AlphaFoldDB" id="A0AAD7P089"/>
<feature type="signal peptide" evidence="1">
    <location>
        <begin position="1"/>
        <end position="27"/>
    </location>
</feature>
<accession>A0AAD7P089</accession>
<dbReference type="EMBL" id="JARJLG010000003">
    <property type="protein sequence ID" value="KAJ7782389.1"/>
    <property type="molecule type" value="Genomic_DNA"/>
</dbReference>